<feature type="domain" description="SAM" evidence="1">
    <location>
        <begin position="33"/>
        <end position="99"/>
    </location>
</feature>
<dbReference type="GO" id="GO:0007169">
    <property type="term" value="P:cell surface receptor protein tyrosine kinase signaling pathway"/>
    <property type="evidence" value="ECO:0007669"/>
    <property type="project" value="TreeGrafter"/>
</dbReference>
<organism evidence="2 3">
    <name type="scientific">Sinocyclocheilus grahami</name>
    <name type="common">Dianchi golden-line fish</name>
    <name type="synonym">Barbus grahami</name>
    <dbReference type="NCBI Taxonomy" id="75366"/>
    <lineage>
        <taxon>Eukaryota</taxon>
        <taxon>Metazoa</taxon>
        <taxon>Chordata</taxon>
        <taxon>Craniata</taxon>
        <taxon>Vertebrata</taxon>
        <taxon>Euteleostomi</taxon>
        <taxon>Actinopterygii</taxon>
        <taxon>Neopterygii</taxon>
        <taxon>Teleostei</taxon>
        <taxon>Ostariophysi</taxon>
        <taxon>Cypriniformes</taxon>
        <taxon>Cyprinidae</taxon>
        <taxon>Cyprininae</taxon>
        <taxon>Sinocyclocheilus</taxon>
    </lineage>
</organism>
<name>A0A672MCQ7_SINGR</name>
<dbReference type="Ensembl" id="ENSSGRT00000037107.1">
    <property type="protein sequence ID" value="ENSSGRP00000034569.1"/>
    <property type="gene ID" value="ENSSGRG00000019161.1"/>
</dbReference>
<dbReference type="SMART" id="SM00454">
    <property type="entry name" value="SAM"/>
    <property type="match status" value="1"/>
</dbReference>
<keyword evidence="3" id="KW-1185">Reference proteome</keyword>
<dbReference type="InterPro" id="IPR001660">
    <property type="entry name" value="SAM"/>
</dbReference>
<dbReference type="Proteomes" id="UP000472262">
    <property type="component" value="Unassembled WGS sequence"/>
</dbReference>
<dbReference type="Pfam" id="PF07647">
    <property type="entry name" value="SAM_2"/>
    <property type="match status" value="1"/>
</dbReference>
<dbReference type="Gene3D" id="1.10.150.50">
    <property type="entry name" value="Transcription Factor, Ets-1"/>
    <property type="match status" value="1"/>
</dbReference>
<reference evidence="2" key="1">
    <citation type="submission" date="2025-08" db="UniProtKB">
        <authorList>
            <consortium name="Ensembl"/>
        </authorList>
    </citation>
    <scope>IDENTIFICATION</scope>
</reference>
<reference evidence="2" key="2">
    <citation type="submission" date="2025-09" db="UniProtKB">
        <authorList>
            <consortium name="Ensembl"/>
        </authorList>
    </citation>
    <scope>IDENTIFICATION</scope>
</reference>
<dbReference type="PANTHER" id="PTHR20843:SF1">
    <property type="entry name" value="STERILE ALPHA MOTIF DOMAIN-CONTAINING PROTEIN 10"/>
    <property type="match status" value="1"/>
</dbReference>
<dbReference type="GO" id="GO:0009898">
    <property type="term" value="C:cytoplasmic side of plasma membrane"/>
    <property type="evidence" value="ECO:0007669"/>
    <property type="project" value="TreeGrafter"/>
</dbReference>
<dbReference type="InterPro" id="IPR052268">
    <property type="entry name" value="SAM_domain-containing_protein"/>
</dbReference>
<dbReference type="AlphaFoldDB" id="A0A672MCQ7"/>
<dbReference type="InParanoid" id="A0A672MCQ7"/>
<protein>
    <submittedName>
        <fullName evidence="2">Sterile alpha motif domain containing 10b</fullName>
    </submittedName>
</protein>
<dbReference type="SUPFAM" id="SSF47769">
    <property type="entry name" value="SAM/Pointed domain"/>
    <property type="match status" value="1"/>
</dbReference>
<accession>A0A672MCQ7</accession>
<evidence type="ECO:0000259" key="1">
    <source>
        <dbReference type="PROSITE" id="PS50105"/>
    </source>
</evidence>
<proteinExistence type="predicted"/>
<sequence length="134" mass="15280">MDVFAPQIQPGEAFTVYHTSPTLSSLCKPVVLWTQQDVCKWLKKHCPHNYLTYVEAFSHHAITGRALLRLNGEKLERMGIIQETLRQEVLQQVLQLQVREEVRNLQLLSRGERSTPETHTTSSAMKLSIIAAVD</sequence>
<dbReference type="CDD" id="cd09510">
    <property type="entry name" value="SAM_aveugle-like"/>
    <property type="match status" value="1"/>
</dbReference>
<evidence type="ECO:0000313" key="3">
    <source>
        <dbReference type="Proteomes" id="UP000472262"/>
    </source>
</evidence>
<dbReference type="PANTHER" id="PTHR20843">
    <property type="entry name" value="STERILE ALPHA MOTIF DOMAIN CONTAINING PROTEIN 10"/>
    <property type="match status" value="1"/>
</dbReference>
<dbReference type="InterPro" id="IPR013761">
    <property type="entry name" value="SAM/pointed_sf"/>
</dbReference>
<dbReference type="InterPro" id="IPR039144">
    <property type="entry name" value="Aveugle-like_SAM_dom"/>
</dbReference>
<dbReference type="PROSITE" id="PS50105">
    <property type="entry name" value="SAM_DOMAIN"/>
    <property type="match status" value="1"/>
</dbReference>
<evidence type="ECO:0000313" key="2">
    <source>
        <dbReference type="Ensembl" id="ENSSGRP00000034569.1"/>
    </source>
</evidence>